<feature type="region of interest" description="Disordered" evidence="1">
    <location>
        <begin position="384"/>
        <end position="427"/>
    </location>
</feature>
<evidence type="ECO:0000256" key="2">
    <source>
        <dbReference type="SAM" id="SignalP"/>
    </source>
</evidence>
<evidence type="ECO:0008006" key="5">
    <source>
        <dbReference type="Google" id="ProtNLM"/>
    </source>
</evidence>
<dbReference type="InterPro" id="IPR032675">
    <property type="entry name" value="LRR_dom_sf"/>
</dbReference>
<dbReference type="SUPFAM" id="SSF81383">
    <property type="entry name" value="F-box domain"/>
    <property type="match status" value="1"/>
</dbReference>
<evidence type="ECO:0000256" key="1">
    <source>
        <dbReference type="SAM" id="MobiDB-lite"/>
    </source>
</evidence>
<proteinExistence type="predicted"/>
<keyword evidence="4" id="KW-1185">Reference proteome</keyword>
<protein>
    <recommendedName>
        <fullName evidence="5">F-box domain-containing protein</fullName>
    </recommendedName>
</protein>
<name>A0AAD7BYJ2_9AGAR</name>
<dbReference type="InterPro" id="IPR036047">
    <property type="entry name" value="F-box-like_dom_sf"/>
</dbReference>
<feature type="chain" id="PRO_5042122086" description="F-box domain-containing protein" evidence="2">
    <location>
        <begin position="23"/>
        <end position="516"/>
    </location>
</feature>
<evidence type="ECO:0000313" key="4">
    <source>
        <dbReference type="Proteomes" id="UP001221142"/>
    </source>
</evidence>
<dbReference type="CDD" id="cd09917">
    <property type="entry name" value="F-box_SF"/>
    <property type="match status" value="1"/>
</dbReference>
<keyword evidence="2" id="KW-0732">Signal</keyword>
<dbReference type="Proteomes" id="UP001221142">
    <property type="component" value="Unassembled WGS sequence"/>
</dbReference>
<evidence type="ECO:0000313" key="3">
    <source>
        <dbReference type="EMBL" id="KAJ7634360.1"/>
    </source>
</evidence>
<feature type="signal peptide" evidence="2">
    <location>
        <begin position="1"/>
        <end position="22"/>
    </location>
</feature>
<sequence length="516" mass="57859">MTISLLTLPVEIWLMCWKYCSPRQLRRLITVCRLFHALCHPPLLSAQLRHRNTDVEALVDGLDQDNWTNRLQRMHRMTLRLDMLSASRASRVRSWTVHFDRPLGQQPAMFQHETAFNALRERLVATFVRTLGMYHNLTSLDAGVLTIDVSIRAALRSLLQLEELTLDGCIVEPPDGALLTVQRFTLRWPPRIVGPQSEVLGLFGSGVQLVHPASLRHLTLQDWVQTTLFLNRWGTCLFPVLQHLELPRCVDLTQLLGILSRCLRLESLVVPSVHGRANVSLPQAAVPFLRTLTAPLALIHLFTPGRPLDSVTVFQSIAGCPHLSAEKVTDLVKHISLSTADIRFLALPATMSPSDTIKLVTGFFPALVELVLDVRDRGVPRPSAMFRYRQPKPPRPGSRVPEFNDETAFDDLPPEELSDSEEDEGETILNSSRAEEAVLGYMHVLTSISTSGALASLPAGFKALYIRPPHNIHECRTHMFTRVESELSRSVNDLTVGLGGRQMCNEQGCFTKLWGR</sequence>
<gene>
    <name evidence="3" type="ORF">FB45DRAFT_1025308</name>
</gene>
<comment type="caution">
    <text evidence="3">The sequence shown here is derived from an EMBL/GenBank/DDBJ whole genome shotgun (WGS) entry which is preliminary data.</text>
</comment>
<feature type="compositionally biased region" description="Acidic residues" evidence="1">
    <location>
        <begin position="403"/>
        <end position="426"/>
    </location>
</feature>
<dbReference type="Gene3D" id="3.80.10.10">
    <property type="entry name" value="Ribonuclease Inhibitor"/>
    <property type="match status" value="1"/>
</dbReference>
<reference evidence="3" key="1">
    <citation type="submission" date="2023-03" db="EMBL/GenBank/DDBJ databases">
        <title>Massive genome expansion in bonnet fungi (Mycena s.s.) driven by repeated elements and novel gene families across ecological guilds.</title>
        <authorList>
            <consortium name="Lawrence Berkeley National Laboratory"/>
            <person name="Harder C.B."/>
            <person name="Miyauchi S."/>
            <person name="Viragh M."/>
            <person name="Kuo A."/>
            <person name="Thoen E."/>
            <person name="Andreopoulos B."/>
            <person name="Lu D."/>
            <person name="Skrede I."/>
            <person name="Drula E."/>
            <person name="Henrissat B."/>
            <person name="Morin E."/>
            <person name="Kohler A."/>
            <person name="Barry K."/>
            <person name="LaButti K."/>
            <person name="Morin E."/>
            <person name="Salamov A."/>
            <person name="Lipzen A."/>
            <person name="Mereny Z."/>
            <person name="Hegedus B."/>
            <person name="Baldrian P."/>
            <person name="Stursova M."/>
            <person name="Weitz H."/>
            <person name="Taylor A."/>
            <person name="Grigoriev I.V."/>
            <person name="Nagy L.G."/>
            <person name="Martin F."/>
            <person name="Kauserud H."/>
        </authorList>
    </citation>
    <scope>NUCLEOTIDE SEQUENCE</scope>
    <source>
        <strain evidence="3">9284</strain>
    </source>
</reference>
<dbReference type="SUPFAM" id="SSF52047">
    <property type="entry name" value="RNI-like"/>
    <property type="match status" value="1"/>
</dbReference>
<dbReference type="AlphaFoldDB" id="A0AAD7BYJ2"/>
<organism evidence="3 4">
    <name type="scientific">Roridomyces roridus</name>
    <dbReference type="NCBI Taxonomy" id="1738132"/>
    <lineage>
        <taxon>Eukaryota</taxon>
        <taxon>Fungi</taxon>
        <taxon>Dikarya</taxon>
        <taxon>Basidiomycota</taxon>
        <taxon>Agaricomycotina</taxon>
        <taxon>Agaricomycetes</taxon>
        <taxon>Agaricomycetidae</taxon>
        <taxon>Agaricales</taxon>
        <taxon>Marasmiineae</taxon>
        <taxon>Mycenaceae</taxon>
        <taxon>Roridomyces</taxon>
    </lineage>
</organism>
<accession>A0AAD7BYJ2</accession>
<dbReference type="EMBL" id="JARKIF010000007">
    <property type="protein sequence ID" value="KAJ7634360.1"/>
    <property type="molecule type" value="Genomic_DNA"/>
</dbReference>